<reference evidence="3" key="1">
    <citation type="submission" date="2016-09" db="EMBL/GenBank/DDBJ databases">
        <authorList>
            <person name="Jeantristanb JTB J.-T."/>
            <person name="Ricardo R."/>
        </authorList>
    </citation>
    <scope>NUCLEOTIDE SEQUENCE [LARGE SCALE GENOMIC DNA]</scope>
</reference>
<feature type="compositionally biased region" description="Pro residues" evidence="1">
    <location>
        <begin position="176"/>
        <end position="185"/>
    </location>
</feature>
<dbReference type="Proteomes" id="UP000198372">
    <property type="component" value="Unassembled WGS sequence"/>
</dbReference>
<dbReference type="AlphaFoldDB" id="A0A238F4C3"/>
<evidence type="ECO:0000313" key="3">
    <source>
        <dbReference type="Proteomes" id="UP000198372"/>
    </source>
</evidence>
<dbReference type="STRING" id="269621.A0A238F4C3"/>
<dbReference type="InterPro" id="IPR023213">
    <property type="entry name" value="CAT-like_dom_sf"/>
</dbReference>
<feature type="compositionally biased region" description="Low complexity" evidence="1">
    <location>
        <begin position="94"/>
        <end position="108"/>
    </location>
</feature>
<dbReference type="PANTHER" id="PTHR28037">
    <property type="entry name" value="ALCOHOL O-ACETYLTRANSFERASE 1-RELATED"/>
    <property type="match status" value="1"/>
</dbReference>
<feature type="compositionally biased region" description="Low complexity" evidence="1">
    <location>
        <begin position="161"/>
        <end position="171"/>
    </location>
</feature>
<dbReference type="OrthoDB" id="3355480at2759"/>
<sequence>MPTTMPNHPKRLLDDCERVAPQQTTAPAVVGHKQDLADFAAYLVGDHGNGIDATFQLDLARKIRIDTSFGTIGPVVGTDANVDGRAARTHASHARSSYSPRRSASGSSDGNECSCNPTPSLSWSPSSECGSSNFSTPLDPWLPTMPTVATDKADRDLTQVQASGSGSSQASLRPTPALPSTPSPQPYSANRIDAKDTSTDIWTTTSPSLRTPSGFEYVDFGDRSSMSDGRPRCFDWEVYGPDSPQSLNLTHASKQCFKRRLGPTEVSYYLGSRGEGVESGVNDMYLHIGFRAKSHLMVAKRLLNVWTEMTLRHQLLASSVEYHDVHEIRFVYEHPTSMTEARTKAKALMELRSNQDPKGSSKSPQVSCTVLSADLIAIINSALLDTYLNGSRTLSDERLSYLIFSTPEASFDAATEQEYDVYLLSTHFLGDGMALHTTANEIFTLLADDAGVAEGVPASKNIESVLREQAANPILPEVPSVAADTDDECSVTPAFPVEKLAQPMEAKLVTPEGWGRMAWAGARVEYNQSQAKLIGGHAFPRANLGERKTLVPTVAYDAAKTKKILANCKIHGTTISHAVFSLSNMAYIRSTPQRDEDLPVMIYSALNMRGNLSKADDDWYHIAIGYYNIILPSFLPSTISAERTFWHRSSVVRKQTSAVVKSKWLAPRCKLMALERERRSIGFEREDERRRQEKLGSGEVSSQLQGLGISFDGDATESKLASSLAETLSPVGHVATVATTQPAKSTTSSKAPGTALMGLSMLGNLDAMYTHKSYHGIQMHTLTTGSRQRAGAILLFAYTFAGKLWLSLGYDSNGFQQGVIEAWWTEMQKGVDEFLFAE</sequence>
<dbReference type="EMBL" id="FMSP01000003">
    <property type="protein sequence ID" value="SCV68850.1"/>
    <property type="molecule type" value="Genomic_DNA"/>
</dbReference>
<proteinExistence type="predicted"/>
<dbReference type="InterPro" id="IPR052058">
    <property type="entry name" value="Alcohol_O-acetyltransferase"/>
</dbReference>
<dbReference type="PANTHER" id="PTHR28037:SF1">
    <property type="entry name" value="ALCOHOL O-ACETYLTRANSFERASE 1-RELATED"/>
    <property type="match status" value="1"/>
</dbReference>
<gene>
    <name evidence="2" type="ORF">BQ2448_971</name>
</gene>
<evidence type="ECO:0000313" key="2">
    <source>
        <dbReference type="EMBL" id="SCV68850.1"/>
    </source>
</evidence>
<feature type="region of interest" description="Disordered" evidence="1">
    <location>
        <begin position="159"/>
        <end position="196"/>
    </location>
</feature>
<protein>
    <submittedName>
        <fullName evidence="2">BQ2448_971 protein</fullName>
    </submittedName>
</protein>
<dbReference type="Gene3D" id="3.30.559.30">
    <property type="entry name" value="Nonribosomal peptide synthetase, condensation domain"/>
    <property type="match status" value="1"/>
</dbReference>
<keyword evidence="3" id="KW-1185">Reference proteome</keyword>
<evidence type="ECO:0000256" key="1">
    <source>
        <dbReference type="SAM" id="MobiDB-lite"/>
    </source>
</evidence>
<feature type="compositionally biased region" description="Polar residues" evidence="1">
    <location>
        <begin position="109"/>
        <end position="136"/>
    </location>
</feature>
<name>A0A238F4C3_9BASI</name>
<accession>A0A238F4C3</accession>
<organism evidence="2 3">
    <name type="scientific">Microbotryum intermedium</name>
    <dbReference type="NCBI Taxonomy" id="269621"/>
    <lineage>
        <taxon>Eukaryota</taxon>
        <taxon>Fungi</taxon>
        <taxon>Dikarya</taxon>
        <taxon>Basidiomycota</taxon>
        <taxon>Pucciniomycotina</taxon>
        <taxon>Microbotryomycetes</taxon>
        <taxon>Microbotryales</taxon>
        <taxon>Microbotryaceae</taxon>
        <taxon>Microbotryum</taxon>
    </lineage>
</organism>
<feature type="region of interest" description="Disordered" evidence="1">
    <location>
        <begin position="86"/>
        <end position="147"/>
    </location>
</feature>
<dbReference type="Gene3D" id="3.30.559.10">
    <property type="entry name" value="Chloramphenicol acetyltransferase-like domain"/>
    <property type="match status" value="1"/>
</dbReference>